<dbReference type="GO" id="GO:0022857">
    <property type="term" value="F:transmembrane transporter activity"/>
    <property type="evidence" value="ECO:0007669"/>
    <property type="project" value="UniProtKB-UniRule"/>
</dbReference>
<name>A0A1G9T9B3_9GAMM</name>
<evidence type="ECO:0000256" key="9">
    <source>
        <dbReference type="RuleBase" id="RU369079"/>
    </source>
</evidence>
<dbReference type="PANTHER" id="PTHR35011">
    <property type="entry name" value="2,3-DIKETO-L-GULONATE TRAP TRANSPORTER SMALL PERMEASE PROTEIN YIAM"/>
    <property type="match status" value="1"/>
</dbReference>
<reference evidence="12" key="1">
    <citation type="submission" date="2016-10" db="EMBL/GenBank/DDBJ databases">
        <authorList>
            <person name="Varghese N."/>
            <person name="Submissions S."/>
        </authorList>
    </citation>
    <scope>NUCLEOTIDE SEQUENCE [LARGE SCALE GENOMIC DNA]</scope>
    <source>
        <strain evidence="12">AAP</strain>
    </source>
</reference>
<keyword evidence="5 9" id="KW-0812">Transmembrane</keyword>
<comment type="function">
    <text evidence="9">Part of the tripartite ATP-independent periplasmic (TRAP) transport system.</text>
</comment>
<dbReference type="STRING" id="48727.SAMN05192555_11352"/>
<keyword evidence="7 9" id="KW-0472">Membrane</keyword>
<dbReference type="AlphaFoldDB" id="A0A1G9T9B3"/>
<evidence type="ECO:0000313" key="12">
    <source>
        <dbReference type="Proteomes" id="UP000199107"/>
    </source>
</evidence>
<feature type="transmembrane region" description="Helical" evidence="9">
    <location>
        <begin position="94"/>
        <end position="114"/>
    </location>
</feature>
<feature type="domain" description="Tripartite ATP-independent periplasmic transporters DctQ component" evidence="10">
    <location>
        <begin position="32"/>
        <end position="164"/>
    </location>
</feature>
<feature type="transmembrane region" description="Helical" evidence="9">
    <location>
        <begin position="20"/>
        <end position="45"/>
    </location>
</feature>
<sequence length="183" mass="20844">MSRATREPVLLSRLDAFTEVIGRSIAWLVLVMMLVQFAIVVMRYLFNVHSIVMQESVMYMHAMVFMLAAAYTLKHDGHVRVDVFNRRMSPRGRAWIELFGTLLLLIPVVLFLGLGSLRYVASSWAILERSSDGGLPAVFLLKTLIPLMCLLLLLQGIAQAWRQILILRGRLPSEETHEHEEVL</sequence>
<keyword evidence="4 9" id="KW-0997">Cell inner membrane</keyword>
<organism evidence="11 12">
    <name type="scientific">Franzmannia pantelleriensis</name>
    <dbReference type="NCBI Taxonomy" id="48727"/>
    <lineage>
        <taxon>Bacteria</taxon>
        <taxon>Pseudomonadati</taxon>
        <taxon>Pseudomonadota</taxon>
        <taxon>Gammaproteobacteria</taxon>
        <taxon>Oceanospirillales</taxon>
        <taxon>Halomonadaceae</taxon>
        <taxon>Franzmannia</taxon>
    </lineage>
</organism>
<evidence type="ECO:0000256" key="2">
    <source>
        <dbReference type="ARBA" id="ARBA00022448"/>
    </source>
</evidence>
<comment type="subcellular location">
    <subcellularLocation>
        <location evidence="1 9">Cell inner membrane</location>
        <topology evidence="1 9">Multi-pass membrane protein</topology>
    </subcellularLocation>
</comment>
<dbReference type="OrthoDB" id="9795655at2"/>
<feature type="transmembrane region" description="Helical" evidence="9">
    <location>
        <begin position="134"/>
        <end position="154"/>
    </location>
</feature>
<dbReference type="InterPro" id="IPR055348">
    <property type="entry name" value="DctQ"/>
</dbReference>
<dbReference type="InterPro" id="IPR007387">
    <property type="entry name" value="TRAP_DctQ"/>
</dbReference>
<dbReference type="RefSeq" id="WP_089659525.1">
    <property type="nucleotide sequence ID" value="NZ_FNGH01000013.1"/>
</dbReference>
<evidence type="ECO:0000256" key="7">
    <source>
        <dbReference type="ARBA" id="ARBA00023136"/>
    </source>
</evidence>
<dbReference type="GO" id="GO:0005886">
    <property type="term" value="C:plasma membrane"/>
    <property type="evidence" value="ECO:0007669"/>
    <property type="project" value="UniProtKB-SubCell"/>
</dbReference>
<evidence type="ECO:0000313" key="11">
    <source>
        <dbReference type="EMBL" id="SDM44226.1"/>
    </source>
</evidence>
<keyword evidence="12" id="KW-1185">Reference proteome</keyword>
<accession>A0A1G9T9B3</accession>
<keyword evidence="3" id="KW-1003">Cell membrane</keyword>
<evidence type="ECO:0000256" key="5">
    <source>
        <dbReference type="ARBA" id="ARBA00022692"/>
    </source>
</evidence>
<evidence type="ECO:0000259" key="10">
    <source>
        <dbReference type="Pfam" id="PF04290"/>
    </source>
</evidence>
<comment type="similarity">
    <text evidence="8 9">Belongs to the TRAP transporter small permease family.</text>
</comment>
<dbReference type="PANTHER" id="PTHR35011:SF4">
    <property type="entry name" value="SLL1102 PROTEIN"/>
    <property type="match status" value="1"/>
</dbReference>
<dbReference type="Pfam" id="PF04290">
    <property type="entry name" value="DctQ"/>
    <property type="match status" value="1"/>
</dbReference>
<evidence type="ECO:0000256" key="6">
    <source>
        <dbReference type="ARBA" id="ARBA00022989"/>
    </source>
</evidence>
<gene>
    <name evidence="11" type="ORF">SAMN05192555_11352</name>
</gene>
<keyword evidence="2 9" id="KW-0813">Transport</keyword>
<protein>
    <recommendedName>
        <fullName evidence="9">TRAP transporter small permease protein</fullName>
    </recommendedName>
</protein>
<evidence type="ECO:0000256" key="1">
    <source>
        <dbReference type="ARBA" id="ARBA00004429"/>
    </source>
</evidence>
<evidence type="ECO:0000256" key="4">
    <source>
        <dbReference type="ARBA" id="ARBA00022519"/>
    </source>
</evidence>
<dbReference type="Proteomes" id="UP000199107">
    <property type="component" value="Unassembled WGS sequence"/>
</dbReference>
<comment type="subunit">
    <text evidence="9">The complex comprises the extracytoplasmic solute receptor protein and the two transmembrane proteins.</text>
</comment>
<dbReference type="EMBL" id="FNGH01000013">
    <property type="protein sequence ID" value="SDM44226.1"/>
    <property type="molecule type" value="Genomic_DNA"/>
</dbReference>
<proteinExistence type="inferred from homology"/>
<evidence type="ECO:0000256" key="3">
    <source>
        <dbReference type="ARBA" id="ARBA00022475"/>
    </source>
</evidence>
<evidence type="ECO:0000256" key="8">
    <source>
        <dbReference type="ARBA" id="ARBA00038436"/>
    </source>
</evidence>
<keyword evidence="6 9" id="KW-1133">Transmembrane helix</keyword>
<feature type="transmembrane region" description="Helical" evidence="9">
    <location>
        <begin position="57"/>
        <end position="73"/>
    </location>
</feature>